<name>A0AAD7P0Z6_9AGAR</name>
<organism evidence="1 2">
    <name type="scientific">Mycena maculata</name>
    <dbReference type="NCBI Taxonomy" id="230809"/>
    <lineage>
        <taxon>Eukaryota</taxon>
        <taxon>Fungi</taxon>
        <taxon>Dikarya</taxon>
        <taxon>Basidiomycota</taxon>
        <taxon>Agaricomycotina</taxon>
        <taxon>Agaricomycetes</taxon>
        <taxon>Agaricomycetidae</taxon>
        <taxon>Agaricales</taxon>
        <taxon>Marasmiineae</taxon>
        <taxon>Mycenaceae</taxon>
        <taxon>Mycena</taxon>
    </lineage>
</organism>
<accession>A0AAD7P0Z6</accession>
<comment type="caution">
    <text evidence="1">The sequence shown here is derived from an EMBL/GenBank/DDBJ whole genome shotgun (WGS) entry which is preliminary data.</text>
</comment>
<evidence type="ECO:0000313" key="1">
    <source>
        <dbReference type="EMBL" id="KAJ7783499.1"/>
    </source>
</evidence>
<dbReference type="EMBL" id="JARJLG010000002">
    <property type="protein sequence ID" value="KAJ7783499.1"/>
    <property type="molecule type" value="Genomic_DNA"/>
</dbReference>
<gene>
    <name evidence="1" type="ORF">DFH07DRAFT_948516</name>
</gene>
<dbReference type="AlphaFoldDB" id="A0AAD7P0Z6"/>
<evidence type="ECO:0000313" key="2">
    <source>
        <dbReference type="Proteomes" id="UP001215280"/>
    </source>
</evidence>
<protein>
    <submittedName>
        <fullName evidence="1">Uncharacterized protein</fullName>
    </submittedName>
</protein>
<keyword evidence="2" id="KW-1185">Reference proteome</keyword>
<dbReference type="Proteomes" id="UP001215280">
    <property type="component" value="Unassembled WGS sequence"/>
</dbReference>
<proteinExistence type="predicted"/>
<reference evidence="1" key="1">
    <citation type="submission" date="2023-03" db="EMBL/GenBank/DDBJ databases">
        <title>Massive genome expansion in bonnet fungi (Mycena s.s.) driven by repeated elements and novel gene families across ecological guilds.</title>
        <authorList>
            <consortium name="Lawrence Berkeley National Laboratory"/>
            <person name="Harder C.B."/>
            <person name="Miyauchi S."/>
            <person name="Viragh M."/>
            <person name="Kuo A."/>
            <person name="Thoen E."/>
            <person name="Andreopoulos B."/>
            <person name="Lu D."/>
            <person name="Skrede I."/>
            <person name="Drula E."/>
            <person name="Henrissat B."/>
            <person name="Morin E."/>
            <person name="Kohler A."/>
            <person name="Barry K."/>
            <person name="LaButti K."/>
            <person name="Morin E."/>
            <person name="Salamov A."/>
            <person name="Lipzen A."/>
            <person name="Mereny Z."/>
            <person name="Hegedus B."/>
            <person name="Baldrian P."/>
            <person name="Stursova M."/>
            <person name="Weitz H."/>
            <person name="Taylor A."/>
            <person name="Grigoriev I.V."/>
            <person name="Nagy L.G."/>
            <person name="Martin F."/>
            <person name="Kauserud H."/>
        </authorList>
    </citation>
    <scope>NUCLEOTIDE SEQUENCE</scope>
    <source>
        <strain evidence="1">CBHHK188m</strain>
    </source>
</reference>
<sequence length="412" mass="44189">MKGYVGLLVGVNAYGGVIAPPFLPAPQFMPLGDGDAPILPGLPSRNELLSQPPTHHDTNPHGFIPITAATDPAGPNNFLAAALLCQPNPGNFLCSILALDKMLENVDPDIRQLILANLQEYLLLPFFNGGKEMFGRFMKDILEHVRTSLSDITPFDLGQEDDKYSNGPSTYAPPFTVGLHVHNPAKRELIKALALVASNTDYAYSIEDPTYMITAPPACVLVDQASSRTDQRPLNNCLLNLARTIDVRIDEVKGMLVVYARPATPIPSAWEPTANLIAVTAFQSRYIKFYPALYPSDVSGPRCVKCKRECHIVHGCPFVVTRTDSPVAETVADRPETAGAEAVGVATMPTPPTAEAPAVEATTTMGEEGMLVGQETGEGLRVAGMELSHNGLVPAVPQRQGLFRPGSAGQQS</sequence>